<dbReference type="EMBL" id="CAMPGE010026150">
    <property type="protein sequence ID" value="CAI2383843.1"/>
    <property type="molecule type" value="Genomic_DNA"/>
</dbReference>
<proteinExistence type="predicted"/>
<feature type="transmembrane region" description="Helical" evidence="1">
    <location>
        <begin position="23"/>
        <end position="42"/>
    </location>
</feature>
<accession>A0AAD2D907</accession>
<name>A0AAD2D907_EUPCR</name>
<keyword evidence="3" id="KW-1185">Reference proteome</keyword>
<sequence>MRTDCRSQCCLLEYRGKQVSGRGGIWVGILFGFGGLVVSITLCRNWNYTSVYPSVQEESKEDVDQMLEYCNTCCSEQKIWRKCKRIKTLVLDSWYLPEIYNELNEREVKIEELAFNVKDLIDLTDENINIERRAEITKLYLYDLDDGKSYPPPNEVANKFENNITSIHLPTLYFTFPNISTIDIFNCSYGYSFSSLTHIILDGGSIWNGSKDQQKEWDVNKTFSCSSVKMYGFDEEGNVKAYLLKKFDLYMSLDKKLEELSGSEERYFVTEEYFAFQSVFQMSLVGISYDIFGCGDERVIELLNRFEDPQRAFVIENKNFDYIRGPEAIRLCSFATSLCSQNVKKTKRIEETKGIYQEDDANELLEKQKNASQRFLIIDIELLENFQGKSNKQKIIEESLEKLESSDGLTQLNIKLRLQKLKKQQFKVLMKYLKLNLSSMMIEGNRKDGSLIDPKQKKALSAQLRSISRLKCFSYLRLGTDRKLTVRLSSGEDNESFVKLLEFCFGAKEEPDIDQGFIGYIEVK</sequence>
<reference evidence="2" key="1">
    <citation type="submission" date="2023-07" db="EMBL/GenBank/DDBJ databases">
        <authorList>
            <consortium name="AG Swart"/>
            <person name="Singh M."/>
            <person name="Singh A."/>
            <person name="Seah K."/>
            <person name="Emmerich C."/>
        </authorList>
    </citation>
    <scope>NUCLEOTIDE SEQUENCE</scope>
    <source>
        <strain evidence="2">DP1</strain>
    </source>
</reference>
<keyword evidence="1" id="KW-0812">Transmembrane</keyword>
<gene>
    <name evidence="2" type="ORF">ECRASSUSDP1_LOCUS25355</name>
</gene>
<dbReference type="Proteomes" id="UP001295684">
    <property type="component" value="Unassembled WGS sequence"/>
</dbReference>
<comment type="caution">
    <text evidence="2">The sequence shown here is derived from an EMBL/GenBank/DDBJ whole genome shotgun (WGS) entry which is preliminary data.</text>
</comment>
<evidence type="ECO:0000313" key="2">
    <source>
        <dbReference type="EMBL" id="CAI2383843.1"/>
    </source>
</evidence>
<keyword evidence="1" id="KW-1133">Transmembrane helix</keyword>
<evidence type="ECO:0000313" key="3">
    <source>
        <dbReference type="Proteomes" id="UP001295684"/>
    </source>
</evidence>
<keyword evidence="1" id="KW-0472">Membrane</keyword>
<protein>
    <submittedName>
        <fullName evidence="2">Uncharacterized protein</fullName>
    </submittedName>
</protein>
<organism evidence="2 3">
    <name type="scientific">Euplotes crassus</name>
    <dbReference type="NCBI Taxonomy" id="5936"/>
    <lineage>
        <taxon>Eukaryota</taxon>
        <taxon>Sar</taxon>
        <taxon>Alveolata</taxon>
        <taxon>Ciliophora</taxon>
        <taxon>Intramacronucleata</taxon>
        <taxon>Spirotrichea</taxon>
        <taxon>Hypotrichia</taxon>
        <taxon>Euplotida</taxon>
        <taxon>Euplotidae</taxon>
        <taxon>Moneuplotes</taxon>
    </lineage>
</organism>
<dbReference type="AlphaFoldDB" id="A0AAD2D907"/>
<evidence type="ECO:0000256" key="1">
    <source>
        <dbReference type="SAM" id="Phobius"/>
    </source>
</evidence>